<evidence type="ECO:0000313" key="2">
    <source>
        <dbReference type="EMBL" id="KNF02228.1"/>
    </source>
</evidence>
<feature type="region of interest" description="Disordered" evidence="1">
    <location>
        <begin position="87"/>
        <end position="117"/>
    </location>
</feature>
<feature type="compositionally biased region" description="Basic and acidic residues" evidence="1">
    <location>
        <begin position="27"/>
        <end position="38"/>
    </location>
</feature>
<dbReference type="AlphaFoldDB" id="A0A0L0VSG7"/>
<dbReference type="Proteomes" id="UP000054564">
    <property type="component" value="Unassembled WGS sequence"/>
</dbReference>
<feature type="compositionally biased region" description="Basic and acidic residues" evidence="1">
    <location>
        <begin position="7"/>
        <end position="19"/>
    </location>
</feature>
<proteinExistence type="predicted"/>
<keyword evidence="3" id="KW-1185">Reference proteome</keyword>
<evidence type="ECO:0000313" key="3">
    <source>
        <dbReference type="Proteomes" id="UP000054564"/>
    </source>
</evidence>
<gene>
    <name evidence="2" type="ORF">PSTG_04727</name>
</gene>
<comment type="caution">
    <text evidence="2">The sequence shown here is derived from an EMBL/GenBank/DDBJ whole genome shotgun (WGS) entry which is preliminary data.</text>
</comment>
<feature type="compositionally biased region" description="Basic and acidic residues" evidence="1">
    <location>
        <begin position="106"/>
        <end position="117"/>
    </location>
</feature>
<name>A0A0L0VSG7_9BASI</name>
<evidence type="ECO:0000256" key="1">
    <source>
        <dbReference type="SAM" id="MobiDB-lite"/>
    </source>
</evidence>
<accession>A0A0L0VSG7</accession>
<organism evidence="2 3">
    <name type="scientific">Puccinia striiformis f. sp. tritici PST-78</name>
    <dbReference type="NCBI Taxonomy" id="1165861"/>
    <lineage>
        <taxon>Eukaryota</taxon>
        <taxon>Fungi</taxon>
        <taxon>Dikarya</taxon>
        <taxon>Basidiomycota</taxon>
        <taxon>Pucciniomycotina</taxon>
        <taxon>Pucciniomycetes</taxon>
        <taxon>Pucciniales</taxon>
        <taxon>Pucciniaceae</taxon>
        <taxon>Puccinia</taxon>
    </lineage>
</organism>
<reference evidence="3" key="1">
    <citation type="submission" date="2014-03" db="EMBL/GenBank/DDBJ databases">
        <title>The Genome Sequence of Puccinia striiformis f. sp. tritici PST-78.</title>
        <authorList>
            <consortium name="The Broad Institute Genome Sequencing Platform"/>
            <person name="Cuomo C."/>
            <person name="Hulbert S."/>
            <person name="Chen X."/>
            <person name="Walker B."/>
            <person name="Young S.K."/>
            <person name="Zeng Q."/>
            <person name="Gargeya S."/>
            <person name="Fitzgerald M."/>
            <person name="Haas B."/>
            <person name="Abouelleil A."/>
            <person name="Alvarado L."/>
            <person name="Arachchi H.M."/>
            <person name="Berlin A.M."/>
            <person name="Chapman S.B."/>
            <person name="Goldberg J."/>
            <person name="Griggs A."/>
            <person name="Gujja S."/>
            <person name="Hansen M."/>
            <person name="Howarth C."/>
            <person name="Imamovic A."/>
            <person name="Larimer J."/>
            <person name="McCowan C."/>
            <person name="Montmayeur A."/>
            <person name="Murphy C."/>
            <person name="Neiman D."/>
            <person name="Pearson M."/>
            <person name="Priest M."/>
            <person name="Roberts A."/>
            <person name="Saif S."/>
            <person name="Shea T."/>
            <person name="Sisk P."/>
            <person name="Sykes S."/>
            <person name="Wortman J."/>
            <person name="Nusbaum C."/>
            <person name="Birren B."/>
        </authorList>
    </citation>
    <scope>NUCLEOTIDE SEQUENCE [LARGE SCALE GENOMIC DNA]</scope>
    <source>
        <strain evidence="3">race PST-78</strain>
    </source>
</reference>
<sequence>MEDEYVDDFKDLDYGDLGHESGNVGKHTQDCEVPREEPPVPARAIKLTLEISLPTAPAPVSKSPAPPLAQPKVLIAAKGCKGKVPVKVKAPKGHTQAPIIPGNATDGRRRSTRLSEA</sequence>
<dbReference type="EMBL" id="AJIL01000025">
    <property type="protein sequence ID" value="KNF02228.1"/>
    <property type="molecule type" value="Genomic_DNA"/>
</dbReference>
<feature type="region of interest" description="Disordered" evidence="1">
    <location>
        <begin position="1"/>
        <end position="38"/>
    </location>
</feature>
<protein>
    <submittedName>
        <fullName evidence="2">Uncharacterized protein</fullName>
    </submittedName>
</protein>